<evidence type="ECO:0000313" key="5">
    <source>
        <dbReference type="EMBL" id="KAF4470557.1"/>
    </source>
</evidence>
<dbReference type="InterPro" id="IPR031359">
    <property type="entry name" value="NACHT_N"/>
</dbReference>
<dbReference type="PROSITE" id="PS50837">
    <property type="entry name" value="NACHT"/>
    <property type="match status" value="1"/>
</dbReference>
<comment type="caution">
    <text evidence="5">The sequence shown here is derived from an EMBL/GenBank/DDBJ whole genome shotgun (WGS) entry which is preliminary data.</text>
</comment>
<dbReference type="SMART" id="SM00320">
    <property type="entry name" value="WD40"/>
    <property type="match status" value="9"/>
</dbReference>
<evidence type="ECO:0000313" key="6">
    <source>
        <dbReference type="Proteomes" id="UP000554235"/>
    </source>
</evidence>
<dbReference type="Gene3D" id="2.130.10.10">
    <property type="entry name" value="YVTN repeat-like/Quinoprotein amine dehydrogenase"/>
    <property type="match status" value="3"/>
</dbReference>
<feature type="region of interest" description="Disordered" evidence="3">
    <location>
        <begin position="14"/>
        <end position="45"/>
    </location>
</feature>
<proteinExistence type="predicted"/>
<evidence type="ECO:0000256" key="3">
    <source>
        <dbReference type="SAM" id="MobiDB-lite"/>
    </source>
</evidence>
<name>A0A8H4LJJ7_9HYPO</name>
<dbReference type="Pfam" id="PF24883">
    <property type="entry name" value="NPHP3_N"/>
    <property type="match status" value="1"/>
</dbReference>
<dbReference type="PANTHER" id="PTHR10039">
    <property type="entry name" value="AMELOGENIN"/>
    <property type="match status" value="1"/>
</dbReference>
<dbReference type="Proteomes" id="UP000554235">
    <property type="component" value="Unassembled WGS sequence"/>
</dbReference>
<dbReference type="PROSITE" id="PS50082">
    <property type="entry name" value="WD_REPEATS_2"/>
    <property type="match status" value="1"/>
</dbReference>
<evidence type="ECO:0000259" key="4">
    <source>
        <dbReference type="PROSITE" id="PS50837"/>
    </source>
</evidence>
<protein>
    <submittedName>
        <fullName evidence="5">WD domain-containing</fullName>
    </submittedName>
</protein>
<feature type="region of interest" description="Disordered" evidence="3">
    <location>
        <begin position="89"/>
        <end position="113"/>
    </location>
</feature>
<accession>A0A8H4LJJ7</accession>
<keyword evidence="6" id="KW-1185">Reference proteome</keyword>
<dbReference type="InterPro" id="IPR027417">
    <property type="entry name" value="P-loop_NTPase"/>
</dbReference>
<dbReference type="InterPro" id="IPR001680">
    <property type="entry name" value="WD40_rpt"/>
</dbReference>
<keyword evidence="2" id="KW-0853">WD repeat</keyword>
<reference evidence="5 6" key="1">
    <citation type="submission" date="2020-01" db="EMBL/GenBank/DDBJ databases">
        <title>Identification and distribution of gene clusters putatively required for synthesis of sphingolipid metabolism inhibitors in phylogenetically diverse species of the filamentous fungus Fusarium.</title>
        <authorList>
            <person name="Kim H.-S."/>
            <person name="Busman M."/>
            <person name="Brown D.W."/>
            <person name="Divon H."/>
            <person name="Uhlig S."/>
            <person name="Proctor R.H."/>
        </authorList>
    </citation>
    <scope>NUCLEOTIDE SEQUENCE [LARGE SCALE GENOMIC DNA]</scope>
    <source>
        <strain evidence="5 6">NRRL 20459</strain>
    </source>
</reference>
<dbReference type="OrthoDB" id="5106486at2759"/>
<dbReference type="PANTHER" id="PTHR10039:SF17">
    <property type="entry name" value="FUNGAL STAND N-TERMINAL GOODBYE DOMAIN-CONTAINING PROTEIN-RELATED"/>
    <property type="match status" value="1"/>
</dbReference>
<dbReference type="Gene3D" id="3.40.50.300">
    <property type="entry name" value="P-loop containing nucleotide triphosphate hydrolases"/>
    <property type="match status" value="1"/>
</dbReference>
<dbReference type="InterPro" id="IPR015943">
    <property type="entry name" value="WD40/YVTN_repeat-like_dom_sf"/>
</dbReference>
<evidence type="ECO:0000256" key="1">
    <source>
        <dbReference type="ARBA" id="ARBA00022737"/>
    </source>
</evidence>
<feature type="compositionally biased region" description="Polar residues" evidence="3">
    <location>
        <begin position="25"/>
        <end position="45"/>
    </location>
</feature>
<feature type="domain" description="NACHT" evidence="4">
    <location>
        <begin position="364"/>
        <end position="501"/>
    </location>
</feature>
<dbReference type="EMBL" id="JAADYS010000327">
    <property type="protein sequence ID" value="KAF4470557.1"/>
    <property type="molecule type" value="Genomic_DNA"/>
</dbReference>
<dbReference type="InterPro" id="IPR007111">
    <property type="entry name" value="NACHT_NTPase"/>
</dbReference>
<gene>
    <name evidence="5" type="ORF">FALBO_2558</name>
</gene>
<dbReference type="Pfam" id="PF00400">
    <property type="entry name" value="WD40"/>
    <property type="match status" value="3"/>
</dbReference>
<sequence>MGCCPTLRFWSKRPLGPTDADSAAEPTQSAPLNNQAPSHHQSHSSNTFKAAQFFMLIMQSQRFKNEAYERLSEEEPKLVGQYERTLQNLSSTSLSSPGSQEQQDPGLMKPTNDKTTRVQLMNEAIRLGLIRTEKEAKVKKRIGESVRMFDSIKHIVDTAVKVSPEASLAWAPVCLTMEILSNPIKQSSAQREGLEHILKRIRWYFALTDSLSSPDGETQGTGTLQEELRKKITDLYMSLLSYQMRSVNVYHQNRVFTSLADFISYDNWDVKLQDVKDLETDFQKDFDLYKREVFDNAVLKFIERINKSSDQAEFNKCKDLVAKTVPDITRQQIIHKNGELLETCCDWFFKREDFRKWQHGSEQRVLWINGSPGKGKTMLLCALIEWFKSNCGLAYFFCVATDSSVNYQAAVLRGLIYTIITNVPGLVDHIRKNEDALKLENEASVEMALFSTLKSIIEDPQMNGCILLIDALDECQRDIGKILELVKSTPTSKVKWILSSRGDLTAIPRQLGNEVLPIGLDDNIPSNAVGKFVQHRLATFDTVWGGEKPSKEILEGIEDDLMRKASGTYLNAVLVLSEIERQLPDKDPTCSVEKFVRCIIQNTPEGLDRMYEDMMKKINKQEEHSELYKDVLKIVSTTIRPLALRELQRLVKEAPSSIDDLREILWRCGSFLSVQNDTITFIHQSAKDFVSDPAESSGVLSNKSNRDHWDVFSRSMIIMSDCLKRDISGIDHPEQSKDITKCNDPDPLAPAVYCCVNWVHHLMKSNCATDPKAHESVRRFFNQDFLHWLEALGLLGESSAGGKALQKLRDWADDCQSHEVKSLIHDAYLFFLKFRAPLEVAPLQAYVSGLIFSPSRSMIKKAYQQESPKWVTLASGIETHRSPCSLTLEHSDQFISDVVFWDDNQTLSILATFLKDRREYAIVTVWDASTGDRLREVRTLKDLDISSKMSKDGRKWAWVSGAQLIEVWDQGTENPRTAESDSVSELALSSNGQYLATASYSSSASSSSSSEFVLTVYDTLKGSGAPNQLFRQCLIRCDEERDCIAFVSDELLASSSETTIYIDDIEGILRGTLQAIGNVRLLRACDGNPSRLVSLANNTVQVWDVRQLECLQTIQSCWPDSDDETICLSEDGSRLAVLQGTGGKSTDNSVFEIQIWDLDRRMECVKFDSQGFHDNLTFSKSHQQLASVQLDTKHIAIWELAHGTLLVVLKGQSDYIRSLSFSHDNRQLASACDGDAMVWELGPNHESLDNKVEDIYALGDSNVAFSPSGEIICSRGGDGVLKLWDISQRGLGAPQAATGRKVSTWTPVFSSDGRKLAVSCQDGQIEIWGVSRSAPQCLLNIHGSSKHFASSTMEFSEDGTLLASGGDSDLFVWDMNNGDPVFHQDFKTGVGFNLVHSIAFFQGNDELAVSTTDGKILVFDISTKAYKPLHAQAACPWVLATIVSGGSEFLLSGANDTIKLWEVGNREDVTCIRTIEVQGHINQLLRDPTDKYIFYTNLGVLDLGKGFLNTLVSGEELETPSLRGYGLSFDNAWVTKDGKNIMWLPPEYRPRDMDGVTIWRTHMAIARQSGRWFILYLS</sequence>
<feature type="repeat" description="WD" evidence="2">
    <location>
        <begin position="1263"/>
        <end position="1287"/>
    </location>
</feature>
<dbReference type="Pfam" id="PF17100">
    <property type="entry name" value="NACHT_N"/>
    <property type="match status" value="1"/>
</dbReference>
<dbReference type="SUPFAM" id="SSF52540">
    <property type="entry name" value="P-loop containing nucleoside triphosphate hydrolases"/>
    <property type="match status" value="1"/>
</dbReference>
<organism evidence="5 6">
    <name type="scientific">Fusarium albosuccineum</name>
    <dbReference type="NCBI Taxonomy" id="1237068"/>
    <lineage>
        <taxon>Eukaryota</taxon>
        <taxon>Fungi</taxon>
        <taxon>Dikarya</taxon>
        <taxon>Ascomycota</taxon>
        <taxon>Pezizomycotina</taxon>
        <taxon>Sordariomycetes</taxon>
        <taxon>Hypocreomycetidae</taxon>
        <taxon>Hypocreales</taxon>
        <taxon>Nectriaceae</taxon>
        <taxon>Fusarium</taxon>
        <taxon>Fusarium decemcellulare species complex</taxon>
    </lineage>
</organism>
<dbReference type="SUPFAM" id="SSF82171">
    <property type="entry name" value="DPP6 N-terminal domain-like"/>
    <property type="match status" value="2"/>
</dbReference>
<keyword evidence="1" id="KW-0677">Repeat</keyword>
<evidence type="ECO:0000256" key="2">
    <source>
        <dbReference type="PROSITE-ProRule" id="PRU00221"/>
    </source>
</evidence>
<feature type="compositionally biased region" description="Low complexity" evidence="3">
    <location>
        <begin position="89"/>
        <end position="102"/>
    </location>
</feature>
<dbReference type="InterPro" id="IPR056884">
    <property type="entry name" value="NPHP3-like_N"/>
</dbReference>